<dbReference type="SUPFAM" id="SSF51294">
    <property type="entry name" value="Hedgehog/intein (Hint) domain"/>
    <property type="match status" value="1"/>
</dbReference>
<name>A0A518DV40_9BACT</name>
<organism evidence="2 3">
    <name type="scientific">Lignipirellula cremea</name>
    <dbReference type="NCBI Taxonomy" id="2528010"/>
    <lineage>
        <taxon>Bacteria</taxon>
        <taxon>Pseudomonadati</taxon>
        <taxon>Planctomycetota</taxon>
        <taxon>Planctomycetia</taxon>
        <taxon>Pirellulales</taxon>
        <taxon>Pirellulaceae</taxon>
        <taxon>Lignipirellula</taxon>
    </lineage>
</organism>
<feature type="region of interest" description="Disordered" evidence="1">
    <location>
        <begin position="1"/>
        <end position="23"/>
    </location>
</feature>
<dbReference type="EMBL" id="CP036433">
    <property type="protein sequence ID" value="QDU95705.1"/>
    <property type="molecule type" value="Genomic_DNA"/>
</dbReference>
<dbReference type="AlphaFoldDB" id="A0A518DV40"/>
<dbReference type="OrthoDB" id="291011at2"/>
<evidence type="ECO:0008006" key="4">
    <source>
        <dbReference type="Google" id="ProtNLM"/>
    </source>
</evidence>
<evidence type="ECO:0000313" key="2">
    <source>
        <dbReference type="EMBL" id="QDU95705.1"/>
    </source>
</evidence>
<dbReference type="KEGG" id="lcre:Pla8534_35220"/>
<evidence type="ECO:0000256" key="1">
    <source>
        <dbReference type="SAM" id="MobiDB-lite"/>
    </source>
</evidence>
<dbReference type="Pfam" id="PF07591">
    <property type="entry name" value="PT-HINT"/>
    <property type="match status" value="1"/>
</dbReference>
<evidence type="ECO:0000313" key="3">
    <source>
        <dbReference type="Proteomes" id="UP000317648"/>
    </source>
</evidence>
<proteinExistence type="predicted"/>
<accession>A0A518DV40</accession>
<keyword evidence="3" id="KW-1185">Reference proteome</keyword>
<gene>
    <name evidence="2" type="ORF">Pla8534_35220</name>
</gene>
<sequence length="201" mass="22024">MRKLSHGWRQASAKQAGDDRFDADEAAIGDYEETVGEASETLGEAVADQEKTRADNAADDQLALDNAAVAAVLAQALAAVAAITQLDRAQRADKDKRGRPNFGWPFLTFFTPLSGWVNAGDLEVGDTVFDHQHQAATVRRTEHEPHPEGVAVLNFTVAENHTYYVREYGREKPSVLVHNMCAPSLNPKVRLPRTMGKWVSG</sequence>
<protein>
    <recommendedName>
        <fullName evidence="4">Intein C-terminal splicing domain-containing protein</fullName>
    </recommendedName>
</protein>
<dbReference type="Proteomes" id="UP000317648">
    <property type="component" value="Chromosome"/>
</dbReference>
<dbReference type="InterPro" id="IPR036844">
    <property type="entry name" value="Hint_dom_sf"/>
</dbReference>
<reference evidence="2 3" key="1">
    <citation type="submission" date="2019-02" db="EMBL/GenBank/DDBJ databases">
        <title>Deep-cultivation of Planctomycetes and their phenomic and genomic characterization uncovers novel biology.</title>
        <authorList>
            <person name="Wiegand S."/>
            <person name="Jogler M."/>
            <person name="Boedeker C."/>
            <person name="Pinto D."/>
            <person name="Vollmers J."/>
            <person name="Rivas-Marin E."/>
            <person name="Kohn T."/>
            <person name="Peeters S.H."/>
            <person name="Heuer A."/>
            <person name="Rast P."/>
            <person name="Oberbeckmann S."/>
            <person name="Bunk B."/>
            <person name="Jeske O."/>
            <person name="Meyerdierks A."/>
            <person name="Storesund J.E."/>
            <person name="Kallscheuer N."/>
            <person name="Luecker S."/>
            <person name="Lage O.M."/>
            <person name="Pohl T."/>
            <person name="Merkel B.J."/>
            <person name="Hornburger P."/>
            <person name="Mueller R.-W."/>
            <person name="Bruemmer F."/>
            <person name="Labrenz M."/>
            <person name="Spormann A.M."/>
            <person name="Op den Camp H."/>
            <person name="Overmann J."/>
            <person name="Amann R."/>
            <person name="Jetten M.S.M."/>
            <person name="Mascher T."/>
            <person name="Medema M.H."/>
            <person name="Devos D.P."/>
            <person name="Kaster A.-K."/>
            <person name="Ovreas L."/>
            <person name="Rohde M."/>
            <person name="Galperin M.Y."/>
            <person name="Jogler C."/>
        </authorList>
    </citation>
    <scope>NUCLEOTIDE SEQUENCE [LARGE SCALE GENOMIC DNA]</scope>
    <source>
        <strain evidence="2 3">Pla85_3_4</strain>
    </source>
</reference>
<dbReference type="Gene3D" id="2.170.16.10">
    <property type="entry name" value="Hedgehog/Intein (Hint) domain"/>
    <property type="match status" value="1"/>
</dbReference>
<dbReference type="RefSeq" id="WP_145054408.1">
    <property type="nucleotide sequence ID" value="NZ_CP036433.1"/>
</dbReference>